<feature type="compositionally biased region" description="Basic and acidic residues" evidence="1">
    <location>
        <begin position="196"/>
        <end position="209"/>
    </location>
</feature>
<dbReference type="SUPFAM" id="SSF52047">
    <property type="entry name" value="RNI-like"/>
    <property type="match status" value="1"/>
</dbReference>
<evidence type="ECO:0000256" key="1">
    <source>
        <dbReference type="SAM" id="MobiDB-lite"/>
    </source>
</evidence>
<keyword evidence="3" id="KW-1185">Reference proteome</keyword>
<gene>
    <name evidence="2" type="ORF">C9374_001106</name>
</gene>
<dbReference type="EMBL" id="PYSW02000012">
    <property type="protein sequence ID" value="KAG2387512.1"/>
    <property type="molecule type" value="Genomic_DNA"/>
</dbReference>
<dbReference type="Gene3D" id="3.80.10.10">
    <property type="entry name" value="Ribonuclease Inhibitor"/>
    <property type="match status" value="1"/>
</dbReference>
<accession>A0AA88GV22</accession>
<proteinExistence type="predicted"/>
<feature type="region of interest" description="Disordered" evidence="1">
    <location>
        <begin position="190"/>
        <end position="225"/>
    </location>
</feature>
<comment type="caution">
    <text evidence="2">The sequence shown here is derived from an EMBL/GenBank/DDBJ whole genome shotgun (WGS) entry which is preliminary data.</text>
</comment>
<protein>
    <submittedName>
        <fullName evidence="2">Uncharacterized protein</fullName>
    </submittedName>
</protein>
<dbReference type="RefSeq" id="XP_044551504.1">
    <property type="nucleotide sequence ID" value="XM_044686672.1"/>
</dbReference>
<dbReference type="InterPro" id="IPR032675">
    <property type="entry name" value="LRR_dom_sf"/>
</dbReference>
<dbReference type="AlphaFoldDB" id="A0AA88GV22"/>
<dbReference type="GeneID" id="68093562"/>
<evidence type="ECO:0000313" key="3">
    <source>
        <dbReference type="Proteomes" id="UP000816034"/>
    </source>
</evidence>
<sequence>MKSKLIGLYLTNHGKNFQEYNHNLRYLLDHLNGASNNLTLVSEPSSLRPLSSVQLKLHILSYSILEISPRTCPSLYCMSGSEKKAKLDECSLAEIEKCIVRLIYGKFDCENKLKIRQIFHHFRIYLETSKHVTIKFDSLFDVHLVRILWSKAKSIHCQNGGSSENFYFSIPQRNYQEVLSCTDSNHHSNNVSVNNIDHDKDEQETEFDRKHKKRKMLSQQQSNDDRHSLTTLQLLKNWSTQLKTYCTQLEELKVKLDYDLLKYMIWNHDKCICPLLRNCEAIILPEHYESMTTNACTQELVHSATSSSSSSLGPNCHYNFVTKLEWIVSRESTHHFWETLNIMATNFLPHFPNLESLTIKGFHVNSSSTYTTSPLGPLIEYYSKHSCTCLKSLSMDICFSFNSKTCDVFWKGLWNDISQLSSLEKLEMNVGVLSCDSSDILLVVEEAFSLHDETNYIALNGINKDEKTHHTPSPQVKIPNLKSISMSIKKDGQIIIDQSMLLTLLKYRVKDLQEIDIDFRVNNETQFSQCFEYWNCFDTSLAWYNIRKLKFSNVKLDSEKCDVLGRCHTLRWLILSHIEFDSHDNDDEKRYVIECLAQSRSITHLELPYCNLKDYHLEPIFLNMNQLELLNLKHNNVGPLLLLAHLTKVEIGNPTSTVRNNLIHLYALNLEGNSMITEEHINKLLEHNETLTYLTPQSKDSLPLPTFTWQ</sequence>
<dbReference type="Proteomes" id="UP000816034">
    <property type="component" value="Unassembled WGS sequence"/>
</dbReference>
<reference evidence="2 3" key="1">
    <citation type="journal article" date="2018" name="BMC Genomics">
        <title>The genome of Naegleria lovaniensis, the basis for a comparative approach to unravel pathogenicity factors of the human pathogenic amoeba N. fowleri.</title>
        <authorList>
            <person name="Liechti N."/>
            <person name="Schurch N."/>
            <person name="Bruggmann R."/>
            <person name="Wittwer M."/>
        </authorList>
    </citation>
    <scope>NUCLEOTIDE SEQUENCE [LARGE SCALE GENOMIC DNA]</scope>
    <source>
        <strain evidence="2 3">ATCC 30569</strain>
    </source>
</reference>
<organism evidence="2 3">
    <name type="scientific">Naegleria lovaniensis</name>
    <name type="common">Amoeba</name>
    <dbReference type="NCBI Taxonomy" id="51637"/>
    <lineage>
        <taxon>Eukaryota</taxon>
        <taxon>Discoba</taxon>
        <taxon>Heterolobosea</taxon>
        <taxon>Tetramitia</taxon>
        <taxon>Eutetramitia</taxon>
        <taxon>Vahlkampfiidae</taxon>
        <taxon>Naegleria</taxon>
    </lineage>
</organism>
<evidence type="ECO:0000313" key="2">
    <source>
        <dbReference type="EMBL" id="KAG2387512.1"/>
    </source>
</evidence>
<name>A0AA88GV22_NAELO</name>